<gene>
    <name evidence="3" type="ORF">ACFPIH_33240</name>
</gene>
<keyword evidence="4" id="KW-1185">Reference proteome</keyword>
<sequence>MLAAALALGTLIATAACSDGDDSASSDSGVAASPVAERTVAAAATPSAPASLTPASAKTALVTEGDLEDDWNQVDNASTWHDSLLVGKVDTADFLSAKTQAADCQRLLDSLYDDTLLGKPSGASALTGFEEGDSRLLYQVAAYQKDSLDKSFDWLGSLTDECDQFSATASDGSQRTVQVVEASLPKSGDAREGLTVTVQGTADGNPVTLTLDVAAVRVGTDAITVTNGGPDGVDHDSTKTAVQLGTQRLQDVQAGRTPAPEPEDGQQD</sequence>
<protein>
    <recommendedName>
        <fullName evidence="5">Lipoprotein</fullName>
    </recommendedName>
</protein>
<evidence type="ECO:0000256" key="1">
    <source>
        <dbReference type="SAM" id="MobiDB-lite"/>
    </source>
</evidence>
<dbReference type="Proteomes" id="UP001595839">
    <property type="component" value="Unassembled WGS sequence"/>
</dbReference>
<feature type="region of interest" description="Disordered" evidence="1">
    <location>
        <begin position="246"/>
        <end position="268"/>
    </location>
</feature>
<keyword evidence="2" id="KW-0732">Signal</keyword>
<proteinExistence type="predicted"/>
<evidence type="ECO:0000313" key="4">
    <source>
        <dbReference type="Proteomes" id="UP001595839"/>
    </source>
</evidence>
<evidence type="ECO:0000313" key="3">
    <source>
        <dbReference type="EMBL" id="MFC4504315.1"/>
    </source>
</evidence>
<dbReference type="EMBL" id="JBHSFK010000025">
    <property type="protein sequence ID" value="MFC4504315.1"/>
    <property type="molecule type" value="Genomic_DNA"/>
</dbReference>
<evidence type="ECO:0000256" key="2">
    <source>
        <dbReference type="SAM" id="SignalP"/>
    </source>
</evidence>
<evidence type="ECO:0008006" key="5">
    <source>
        <dbReference type="Google" id="ProtNLM"/>
    </source>
</evidence>
<feature type="signal peptide" evidence="2">
    <location>
        <begin position="1"/>
        <end position="15"/>
    </location>
</feature>
<accession>A0ABV9AYD4</accession>
<name>A0ABV9AYD4_9ACTN</name>
<feature type="chain" id="PRO_5046399052" description="Lipoprotein" evidence="2">
    <location>
        <begin position="16"/>
        <end position="268"/>
    </location>
</feature>
<organism evidence="3 4">
    <name type="scientific">Streptomyces vulcanius</name>
    <dbReference type="NCBI Taxonomy" id="1441876"/>
    <lineage>
        <taxon>Bacteria</taxon>
        <taxon>Bacillati</taxon>
        <taxon>Actinomycetota</taxon>
        <taxon>Actinomycetes</taxon>
        <taxon>Kitasatosporales</taxon>
        <taxon>Streptomycetaceae</taxon>
        <taxon>Streptomyces</taxon>
    </lineage>
</organism>
<comment type="caution">
    <text evidence="3">The sequence shown here is derived from an EMBL/GenBank/DDBJ whole genome shotgun (WGS) entry which is preliminary data.</text>
</comment>
<reference evidence="4" key="1">
    <citation type="journal article" date="2019" name="Int. J. Syst. Evol. Microbiol.">
        <title>The Global Catalogue of Microorganisms (GCM) 10K type strain sequencing project: providing services to taxonomists for standard genome sequencing and annotation.</title>
        <authorList>
            <consortium name="The Broad Institute Genomics Platform"/>
            <consortium name="The Broad Institute Genome Sequencing Center for Infectious Disease"/>
            <person name="Wu L."/>
            <person name="Ma J."/>
        </authorList>
    </citation>
    <scope>NUCLEOTIDE SEQUENCE [LARGE SCALE GENOMIC DNA]</scope>
    <source>
        <strain evidence="4">CGMCC 4.7177</strain>
    </source>
</reference>